<dbReference type="Pfam" id="PF09805">
    <property type="entry name" value="Nop25"/>
    <property type="match status" value="1"/>
</dbReference>
<feature type="region of interest" description="Disordered" evidence="5">
    <location>
        <begin position="1"/>
        <end position="46"/>
    </location>
</feature>
<dbReference type="Proteomes" id="UP000836402">
    <property type="component" value="Unassembled WGS sequence"/>
</dbReference>
<comment type="similarity">
    <text evidence="2">Belongs to the RRP17 family.</text>
</comment>
<evidence type="ECO:0000313" key="9">
    <source>
        <dbReference type="Proteomes" id="UP000836402"/>
    </source>
</evidence>
<dbReference type="EMBL" id="CAJHJG010004419">
    <property type="protein sequence ID" value="CAD6940797.1"/>
    <property type="molecule type" value="Genomic_DNA"/>
</dbReference>
<dbReference type="AlphaFoldDB" id="A0A177V664"/>
<proteinExistence type="inferred from homology"/>
<dbReference type="Proteomes" id="UP000077671">
    <property type="component" value="Unassembled WGS sequence"/>
</dbReference>
<evidence type="ECO:0000313" key="6">
    <source>
        <dbReference type="EMBL" id="CAD6940797.1"/>
    </source>
</evidence>
<keyword evidence="9" id="KW-1185">Reference proteome</keyword>
<keyword evidence="3" id="KW-0175">Coiled coil</keyword>
<feature type="region of interest" description="Disordered" evidence="5">
    <location>
        <begin position="131"/>
        <end position="307"/>
    </location>
</feature>
<name>A0A177V664_9BASI</name>
<comment type="caution">
    <text evidence="7">The sequence shown here is derived from an EMBL/GenBank/DDBJ whole genome shotgun (WGS) entry which is preliminary data.</text>
</comment>
<evidence type="ECO:0000256" key="2">
    <source>
        <dbReference type="ARBA" id="ARBA00007175"/>
    </source>
</evidence>
<feature type="compositionally biased region" description="Gly residues" evidence="5">
    <location>
        <begin position="261"/>
        <end position="279"/>
    </location>
</feature>
<dbReference type="PANTHER" id="PTHR14577">
    <property type="entry name" value="NUCLEOLAR PROTEIN 12"/>
    <property type="match status" value="1"/>
</dbReference>
<dbReference type="GO" id="GO:0019843">
    <property type="term" value="F:rRNA binding"/>
    <property type="evidence" value="ECO:0007669"/>
    <property type="project" value="TreeGrafter"/>
</dbReference>
<feature type="compositionally biased region" description="Basic residues" evidence="5">
    <location>
        <begin position="25"/>
        <end position="35"/>
    </location>
</feature>
<evidence type="ECO:0000256" key="1">
    <source>
        <dbReference type="ARBA" id="ARBA00004604"/>
    </source>
</evidence>
<protein>
    <recommendedName>
        <fullName evidence="10">Ribosomal RNA-processing protein 17</fullName>
    </recommendedName>
</protein>
<dbReference type="PANTHER" id="PTHR14577:SF0">
    <property type="entry name" value="NUCLEOLAR PROTEIN 12"/>
    <property type="match status" value="1"/>
</dbReference>
<evidence type="ECO:0000256" key="3">
    <source>
        <dbReference type="ARBA" id="ARBA00023054"/>
    </source>
</evidence>
<dbReference type="GO" id="GO:0005730">
    <property type="term" value="C:nucleolus"/>
    <property type="evidence" value="ECO:0007669"/>
    <property type="project" value="UniProtKB-SubCell"/>
</dbReference>
<dbReference type="InterPro" id="IPR019186">
    <property type="entry name" value="Nucleolar_protein_12"/>
</dbReference>
<gene>
    <name evidence="7" type="ORF">A4X03_0g5783</name>
    <name evidence="6" type="ORF">JKIAZH3_G5934</name>
</gene>
<feature type="compositionally biased region" description="Basic and acidic residues" evidence="5">
    <location>
        <begin position="200"/>
        <end position="213"/>
    </location>
</feature>
<reference evidence="7" key="2">
    <citation type="journal article" date="2019" name="IMA Fungus">
        <title>Genome sequencing and comparison of five Tilletia species to identify candidate genes for the detection of regulated species infecting wheat.</title>
        <authorList>
            <person name="Nguyen H.D.T."/>
            <person name="Sultana T."/>
            <person name="Kesanakurti P."/>
            <person name="Hambleton S."/>
        </authorList>
    </citation>
    <scope>NUCLEOTIDE SEQUENCE</scope>
    <source>
        <strain evidence="7">DAOMC 238032</strain>
    </source>
</reference>
<evidence type="ECO:0000313" key="8">
    <source>
        <dbReference type="Proteomes" id="UP000077671"/>
    </source>
</evidence>
<accession>A0A177V664</accession>
<sequence length="307" mass="32851">MSNAVASTSALSAFTESAQRNGSITKKKLSKAKAAKAKEKPKTTKVLSALADARSTFTTSKRNPDRKAVVSFDDDARREYLTGFQKRKTERKEAARKVIEERKKQEARELRTVARQERAKRAEENVKAERVALGLESEDEDGADAGGQDGEGMAEVERPAPTEFESEEQQTVVTIESFDPDDPLGIDSRPTPISLDPTASEDRNAEKRQRIVDRIPASSRRAMKKASKEQVGSSSSSSGGGGNKKGGQLQRKSRSSSSTRGGRGGGRGGRGGGRGGSGAGRLPQRKQAARGLSTMLASSSKKARAVS</sequence>
<dbReference type="EMBL" id="LWDD02000977">
    <property type="protein sequence ID" value="KAE8253979.1"/>
    <property type="molecule type" value="Genomic_DNA"/>
</dbReference>
<reference evidence="6" key="3">
    <citation type="submission" date="2020-10" db="EMBL/GenBank/DDBJ databases">
        <authorList>
            <person name="Sedaghatjoo S."/>
        </authorList>
    </citation>
    <scope>NUCLEOTIDE SEQUENCE</scope>
    <source>
        <strain evidence="6">AZH3</strain>
    </source>
</reference>
<evidence type="ECO:0000313" key="7">
    <source>
        <dbReference type="EMBL" id="KAE8253979.1"/>
    </source>
</evidence>
<comment type="subcellular location">
    <subcellularLocation>
        <location evidence="1">Nucleus</location>
        <location evidence="1">Nucleolus</location>
    </subcellularLocation>
</comment>
<evidence type="ECO:0000256" key="5">
    <source>
        <dbReference type="SAM" id="MobiDB-lite"/>
    </source>
</evidence>
<evidence type="ECO:0000256" key="4">
    <source>
        <dbReference type="ARBA" id="ARBA00023242"/>
    </source>
</evidence>
<organism evidence="7 8">
    <name type="scientific">Tilletia caries</name>
    <name type="common">wheat bunt fungus</name>
    <dbReference type="NCBI Taxonomy" id="13290"/>
    <lineage>
        <taxon>Eukaryota</taxon>
        <taxon>Fungi</taxon>
        <taxon>Dikarya</taxon>
        <taxon>Basidiomycota</taxon>
        <taxon>Ustilaginomycotina</taxon>
        <taxon>Exobasidiomycetes</taxon>
        <taxon>Tilletiales</taxon>
        <taxon>Tilletiaceae</taxon>
        <taxon>Tilletia</taxon>
    </lineage>
</organism>
<reference evidence="7" key="1">
    <citation type="submission" date="2016-04" db="EMBL/GenBank/DDBJ databases">
        <authorList>
            <person name="Nguyen H.D."/>
            <person name="Kesanakurti P."/>
            <person name="Cullis J."/>
            <person name="Levesque C.A."/>
            <person name="Hambleton S."/>
        </authorList>
    </citation>
    <scope>NUCLEOTIDE SEQUENCE</scope>
    <source>
        <strain evidence="7">DAOMC 238032</strain>
    </source>
</reference>
<keyword evidence="4" id="KW-0539">Nucleus</keyword>
<feature type="compositionally biased region" description="Polar residues" evidence="5">
    <location>
        <begin position="1"/>
        <end position="24"/>
    </location>
</feature>
<evidence type="ECO:0008006" key="10">
    <source>
        <dbReference type="Google" id="ProtNLM"/>
    </source>
</evidence>